<dbReference type="PROSITE" id="PS50053">
    <property type="entry name" value="UBIQUITIN_2"/>
    <property type="match status" value="2"/>
</dbReference>
<dbReference type="OrthoDB" id="312651at2759"/>
<dbReference type="EMBL" id="CAJJDN010000027">
    <property type="protein sequence ID" value="CAD8071106.1"/>
    <property type="molecule type" value="Genomic_DNA"/>
</dbReference>
<keyword evidence="3" id="KW-1185">Reference proteome</keyword>
<evidence type="ECO:0000313" key="2">
    <source>
        <dbReference type="EMBL" id="CAD8071106.1"/>
    </source>
</evidence>
<feature type="domain" description="Ubiquitin-like" evidence="1">
    <location>
        <begin position="747"/>
        <end position="777"/>
    </location>
</feature>
<evidence type="ECO:0000259" key="1">
    <source>
        <dbReference type="PROSITE" id="PS50053"/>
    </source>
</evidence>
<protein>
    <recommendedName>
        <fullName evidence="1">Ubiquitin-like domain-containing protein</fullName>
    </recommendedName>
</protein>
<accession>A0A8S1M3Q5</accession>
<reference evidence="2" key="1">
    <citation type="submission" date="2021-01" db="EMBL/GenBank/DDBJ databases">
        <authorList>
            <consortium name="Genoscope - CEA"/>
            <person name="William W."/>
        </authorList>
    </citation>
    <scope>NUCLEOTIDE SEQUENCE</scope>
</reference>
<evidence type="ECO:0000313" key="3">
    <source>
        <dbReference type="Proteomes" id="UP000692954"/>
    </source>
</evidence>
<organism evidence="2 3">
    <name type="scientific">Paramecium sonneborni</name>
    <dbReference type="NCBI Taxonomy" id="65129"/>
    <lineage>
        <taxon>Eukaryota</taxon>
        <taxon>Sar</taxon>
        <taxon>Alveolata</taxon>
        <taxon>Ciliophora</taxon>
        <taxon>Intramacronucleata</taxon>
        <taxon>Oligohymenophorea</taxon>
        <taxon>Peniculida</taxon>
        <taxon>Parameciidae</taxon>
        <taxon>Paramecium</taxon>
    </lineage>
</organism>
<gene>
    <name evidence="2" type="ORF">PSON_ATCC_30995.1.T0270333</name>
</gene>
<name>A0A8S1M3Q5_9CILI</name>
<dbReference type="SMART" id="SM00213">
    <property type="entry name" value="UBQ"/>
    <property type="match status" value="5"/>
</dbReference>
<sequence length="777" mass="92211">MELDIQIFGKRQRIQISQNSLVKDVINKIIREQKLMEQNQQLALFLNGKELQKELKILQQGNVSGGKLELKQIQQPQQQLLGIKLVYNNEIKIVYVQNDYLVQVLYVEAESQFYLQKDQFRLMLNEQDLNEQILIKNYSIDASSQVLVKKLNQLNKPELMIELRISYQKETKIISINIYCQVFELEQQIKKSFNITQDICIFSDKIVLQQDQKLIDITFNNNKSLLVLQKEVYQGSLKYVEIFLEYKGVKYPFEVSDDTLIQEIIILFENQQKETGIGLKFNSNILPLNQSISTLNIQQNSTLIVFKNQIERQKNNVLKINLRIAEDIQKIEVDPDTLIEELICQIENNNQIQKIELVLENGTILHRDQTFKYYNLQNEVQIQVRIYQHQQYQVNNQQIQFDIEFQGKRSQYKIPIQTQIYHLENCFKNQLKIQNQIYFIFQGKKLNSNRTLHEEGIKDGSQLICEILYDKKIIPTQPQENPGQRNATIKVLDNQVKNQNNKKFFVQYKDQVYEFFGVENILVSQFIQSIKNQFKISHDINLFTKQGIQLQSQNYLYQYNLQDKEILFIQSTCTYPLKLTIKYQDRSKIIDVNDDTLGRDLNMNIKQLFQIKHDIDLIVNRDKLNPHFSLKQQNLKNNMCLEVQEKKIQIKDISQQQSYPQKEAQQQYIQQQNHQMQQQPQVQQQFQHKLIKICEVQNNQPNQINKKEHYIIILQYKQNQQQIELDKDVKINEIADYIKNVFEINHKIKLTCQGKILQDHQTLEEIGIDDNNVIIVE</sequence>
<dbReference type="AlphaFoldDB" id="A0A8S1M3Q5"/>
<dbReference type="Pfam" id="PF11976">
    <property type="entry name" value="Rad60-SLD"/>
    <property type="match status" value="1"/>
</dbReference>
<dbReference type="Pfam" id="PF00240">
    <property type="entry name" value="ubiquitin"/>
    <property type="match status" value="1"/>
</dbReference>
<feature type="domain" description="Ubiquitin-like" evidence="1">
    <location>
        <begin position="380"/>
        <end position="463"/>
    </location>
</feature>
<proteinExistence type="predicted"/>
<comment type="caution">
    <text evidence="2">The sequence shown here is derived from an EMBL/GenBank/DDBJ whole genome shotgun (WGS) entry which is preliminary data.</text>
</comment>
<dbReference type="InterPro" id="IPR000626">
    <property type="entry name" value="Ubiquitin-like_dom"/>
</dbReference>
<dbReference type="Proteomes" id="UP000692954">
    <property type="component" value="Unassembled WGS sequence"/>
</dbReference>
<dbReference type="InterPro" id="IPR022617">
    <property type="entry name" value="Rad60/SUMO-like_dom"/>
</dbReference>